<evidence type="ECO:0000256" key="7">
    <source>
        <dbReference type="ARBA" id="ARBA00023128"/>
    </source>
</evidence>
<keyword evidence="6 9" id="KW-1133">Transmembrane helix</keyword>
<evidence type="ECO:0000256" key="9">
    <source>
        <dbReference type="SAM" id="Phobius"/>
    </source>
</evidence>
<evidence type="ECO:0000256" key="4">
    <source>
        <dbReference type="ARBA" id="ARBA00022692"/>
    </source>
</evidence>
<dbReference type="EMBL" id="JAODUO010000436">
    <property type="protein sequence ID" value="KAK2180603.1"/>
    <property type="molecule type" value="Genomic_DNA"/>
</dbReference>
<evidence type="ECO:0000256" key="6">
    <source>
        <dbReference type="ARBA" id="ARBA00022989"/>
    </source>
</evidence>
<evidence type="ECO:0000313" key="10">
    <source>
        <dbReference type="EMBL" id="KAK2180603.1"/>
    </source>
</evidence>
<accession>A0AAD9KZK7</accession>
<comment type="caution">
    <text evidence="10">The sequence shown here is derived from an EMBL/GenBank/DDBJ whole genome shotgun (WGS) entry which is preliminary data.</text>
</comment>
<proteinExistence type="inferred from homology"/>
<evidence type="ECO:0000256" key="8">
    <source>
        <dbReference type="ARBA" id="ARBA00023136"/>
    </source>
</evidence>
<dbReference type="GO" id="GO:0031966">
    <property type="term" value="C:mitochondrial membrane"/>
    <property type="evidence" value="ECO:0007669"/>
    <property type="project" value="UniProtKB-SubCell"/>
</dbReference>
<keyword evidence="8 9" id="KW-0472">Membrane</keyword>
<evidence type="ECO:0000256" key="1">
    <source>
        <dbReference type="ARBA" id="ARBA00004167"/>
    </source>
</evidence>
<keyword evidence="5" id="KW-0053">Apoptosis</keyword>
<organism evidence="10 11">
    <name type="scientific">Ridgeia piscesae</name>
    <name type="common">Tubeworm</name>
    <dbReference type="NCBI Taxonomy" id="27915"/>
    <lineage>
        <taxon>Eukaryota</taxon>
        <taxon>Metazoa</taxon>
        <taxon>Spiralia</taxon>
        <taxon>Lophotrochozoa</taxon>
        <taxon>Annelida</taxon>
        <taxon>Polychaeta</taxon>
        <taxon>Sedentaria</taxon>
        <taxon>Canalipalpata</taxon>
        <taxon>Sabellida</taxon>
        <taxon>Siboglinidae</taxon>
        <taxon>Ridgeia</taxon>
    </lineage>
</organism>
<dbReference type="Pfam" id="PF06553">
    <property type="entry name" value="BNIP3"/>
    <property type="match status" value="1"/>
</dbReference>
<comment type="subcellular location">
    <subcellularLocation>
        <location evidence="1">Membrane</location>
        <topology evidence="1">Single-pass membrane protein</topology>
    </subcellularLocation>
    <subcellularLocation>
        <location evidence="2">Mitochondrion membrane</location>
    </subcellularLocation>
</comment>
<keyword evidence="11" id="KW-1185">Reference proteome</keyword>
<dbReference type="GO" id="GO:0043065">
    <property type="term" value="P:positive regulation of apoptotic process"/>
    <property type="evidence" value="ECO:0007669"/>
    <property type="project" value="InterPro"/>
</dbReference>
<feature type="transmembrane region" description="Helical" evidence="9">
    <location>
        <begin position="46"/>
        <end position="66"/>
    </location>
</feature>
<protein>
    <submittedName>
        <fullName evidence="10">Uncharacterized protein</fullName>
    </submittedName>
</protein>
<dbReference type="Proteomes" id="UP001209878">
    <property type="component" value="Unassembled WGS sequence"/>
</dbReference>
<dbReference type="AlphaFoldDB" id="A0AAD9KZK7"/>
<name>A0AAD9KZK7_RIDPI</name>
<dbReference type="GO" id="GO:0042802">
    <property type="term" value="F:identical protein binding"/>
    <property type="evidence" value="ECO:0007669"/>
    <property type="project" value="UniProtKB-ARBA"/>
</dbReference>
<reference evidence="10" key="1">
    <citation type="journal article" date="2023" name="Mol. Biol. Evol.">
        <title>Third-Generation Sequencing Reveals the Adaptive Role of the Epigenome in Three Deep-Sea Polychaetes.</title>
        <authorList>
            <person name="Perez M."/>
            <person name="Aroh O."/>
            <person name="Sun Y."/>
            <person name="Lan Y."/>
            <person name="Juniper S.K."/>
            <person name="Young C.R."/>
            <person name="Angers B."/>
            <person name="Qian P.Y."/>
        </authorList>
    </citation>
    <scope>NUCLEOTIDE SEQUENCE</scope>
    <source>
        <strain evidence="10">R07B-5</strain>
    </source>
</reference>
<comment type="similarity">
    <text evidence="3">Belongs to the NIP3 family.</text>
</comment>
<evidence type="ECO:0000256" key="3">
    <source>
        <dbReference type="ARBA" id="ARBA00007710"/>
    </source>
</evidence>
<keyword evidence="4 9" id="KW-0812">Transmembrane</keyword>
<evidence type="ECO:0000256" key="5">
    <source>
        <dbReference type="ARBA" id="ARBA00022703"/>
    </source>
</evidence>
<sequence>MMPQITILQLETFHCKGLREEGNNDWIWDWSSRPEVTPPSLENLPALLFTHACTFFLGAAAMLFYLKKYCNWAAVARQTIN</sequence>
<dbReference type="GO" id="GO:0006915">
    <property type="term" value="P:apoptotic process"/>
    <property type="evidence" value="ECO:0007669"/>
    <property type="project" value="UniProtKB-KW"/>
</dbReference>
<dbReference type="InterPro" id="IPR010548">
    <property type="entry name" value="BNIP3"/>
</dbReference>
<keyword evidence="7" id="KW-0496">Mitochondrion</keyword>
<evidence type="ECO:0000256" key="2">
    <source>
        <dbReference type="ARBA" id="ARBA00004325"/>
    </source>
</evidence>
<evidence type="ECO:0000313" key="11">
    <source>
        <dbReference type="Proteomes" id="UP001209878"/>
    </source>
</evidence>
<gene>
    <name evidence="10" type="ORF">NP493_436g01045</name>
</gene>